<protein>
    <submittedName>
        <fullName evidence="1">Uncharacterized protein</fullName>
    </submittedName>
</protein>
<reference evidence="2" key="1">
    <citation type="submission" date="2016-10" db="EMBL/GenBank/DDBJ databases">
        <authorList>
            <person name="Varghese N."/>
            <person name="Submissions S."/>
        </authorList>
    </citation>
    <scope>NUCLEOTIDE SEQUENCE [LARGE SCALE GENOMIC DNA]</scope>
    <source>
        <strain evidence="2">BP1-148</strain>
    </source>
</reference>
<evidence type="ECO:0000313" key="2">
    <source>
        <dbReference type="Proteomes" id="UP000198779"/>
    </source>
</evidence>
<dbReference type="EMBL" id="FNCQ01000015">
    <property type="protein sequence ID" value="SDH02806.1"/>
    <property type="molecule type" value="Genomic_DNA"/>
</dbReference>
<dbReference type="AlphaFoldDB" id="A0A1G7Z2U2"/>
<name>A0A1G7Z2U2_9BACT</name>
<gene>
    <name evidence="1" type="ORF">SAMN04487901_11512</name>
</gene>
<organism evidence="1 2">
    <name type="scientific">Prevotella communis</name>
    <dbReference type="NCBI Taxonomy" id="2913614"/>
    <lineage>
        <taxon>Bacteria</taxon>
        <taxon>Pseudomonadati</taxon>
        <taxon>Bacteroidota</taxon>
        <taxon>Bacteroidia</taxon>
        <taxon>Bacteroidales</taxon>
        <taxon>Prevotellaceae</taxon>
        <taxon>Prevotella</taxon>
    </lineage>
</organism>
<evidence type="ECO:0000313" key="1">
    <source>
        <dbReference type="EMBL" id="SDH02806.1"/>
    </source>
</evidence>
<keyword evidence="2" id="KW-1185">Reference proteome</keyword>
<dbReference type="RefSeq" id="WP_091818613.1">
    <property type="nucleotide sequence ID" value="NZ_FNCQ01000015.1"/>
</dbReference>
<dbReference type="Proteomes" id="UP000198779">
    <property type="component" value="Unassembled WGS sequence"/>
</dbReference>
<accession>A0A1G7Z2U2</accession>
<proteinExistence type="predicted"/>
<sequence>MKWYIDKKSGKVSESKKEIQKRFDYLDWKDQKRILLVFLQSCKSDREWAYQKVYRLWDNCFLEPMKILWEQYHENVCAWSVIEHFPIEYVKENAAKLEEINGYYHICQRLAENPAYSIDRNRLQDKEYLLVMLHTHRDVSENDARDIFFRSLHKICLTEPEYLFRVSHNSRGGSFSVEDIDDLNSLLWLFHLLGLEELRESIWKWNQDVMSAIFQSEEMKELNKESISDEDYNQKRLAIGLKYLYIALDKKYKDPTDKTYIDQLFEKVSKQSVKTDVIKTQEPIPVTPSIEQREEAIAMLEQMKKKNSAIAKLVNSMGLDSGTDNTSEELPF</sequence>